<dbReference type="CDD" id="cd00198">
    <property type="entry name" value="vWFA"/>
    <property type="match status" value="1"/>
</dbReference>
<organism evidence="4 5">
    <name type="scientific">Luteolibacter rhizosphaerae</name>
    <dbReference type="NCBI Taxonomy" id="2989719"/>
    <lineage>
        <taxon>Bacteria</taxon>
        <taxon>Pseudomonadati</taxon>
        <taxon>Verrucomicrobiota</taxon>
        <taxon>Verrucomicrobiia</taxon>
        <taxon>Verrucomicrobiales</taxon>
        <taxon>Verrucomicrobiaceae</taxon>
        <taxon>Luteolibacter</taxon>
    </lineage>
</organism>
<dbReference type="Pfam" id="PF00092">
    <property type="entry name" value="VWA"/>
    <property type="match status" value="1"/>
</dbReference>
<dbReference type="PROSITE" id="PS51257">
    <property type="entry name" value="PROKAR_LIPOPROTEIN"/>
    <property type="match status" value="1"/>
</dbReference>
<keyword evidence="2" id="KW-0732">Signal</keyword>
<keyword evidence="5" id="KW-1185">Reference proteome</keyword>
<evidence type="ECO:0000313" key="4">
    <source>
        <dbReference type="EMBL" id="MCW1916748.1"/>
    </source>
</evidence>
<evidence type="ECO:0000256" key="2">
    <source>
        <dbReference type="SAM" id="SignalP"/>
    </source>
</evidence>
<dbReference type="SMART" id="SM00327">
    <property type="entry name" value="VWA"/>
    <property type="match status" value="1"/>
</dbReference>
<evidence type="ECO:0000256" key="1">
    <source>
        <dbReference type="SAM" id="Coils"/>
    </source>
</evidence>
<comment type="caution">
    <text evidence="4">The sequence shown here is derived from an EMBL/GenBank/DDBJ whole genome shotgun (WGS) entry which is preliminary data.</text>
</comment>
<evidence type="ECO:0000259" key="3">
    <source>
        <dbReference type="SMART" id="SM00327"/>
    </source>
</evidence>
<dbReference type="EMBL" id="JAPDDR010000018">
    <property type="protein sequence ID" value="MCW1916748.1"/>
    <property type="molecule type" value="Genomic_DNA"/>
</dbReference>
<accession>A0ABT3GA72</accession>
<dbReference type="InterPro" id="IPR036465">
    <property type="entry name" value="vWFA_dom_sf"/>
</dbReference>
<reference evidence="4" key="1">
    <citation type="submission" date="2022-10" db="EMBL/GenBank/DDBJ databases">
        <title>Luteolibacter sp. GHJ8, whole genome shotgun sequencing project.</title>
        <authorList>
            <person name="Zhao G."/>
            <person name="Shen L."/>
        </authorList>
    </citation>
    <scope>NUCLEOTIDE SEQUENCE</scope>
    <source>
        <strain evidence="4">GHJ8</strain>
    </source>
</reference>
<gene>
    <name evidence="4" type="ORF">OJ996_24385</name>
</gene>
<feature type="chain" id="PRO_5046468090" evidence="2">
    <location>
        <begin position="19"/>
        <end position="385"/>
    </location>
</feature>
<dbReference type="Proteomes" id="UP001165653">
    <property type="component" value="Unassembled WGS sequence"/>
</dbReference>
<dbReference type="Gene3D" id="3.40.50.410">
    <property type="entry name" value="von Willebrand factor, type A domain"/>
    <property type="match status" value="1"/>
</dbReference>
<protein>
    <submittedName>
        <fullName evidence="4">VWA domain-containing protein</fullName>
    </submittedName>
</protein>
<dbReference type="SUPFAM" id="SSF53300">
    <property type="entry name" value="vWA-like"/>
    <property type="match status" value="1"/>
</dbReference>
<sequence length="385" mass="41636">MKTKILFSIPLLSSVAFACGSYAAGPFPTHLPSDPQDKVQIALLLDTSNSMDGLIEQAKTQLWKVVNSFNDAKRGGRAPFVEVALYEYGNNGLHIGNNWIRQVEPLTRDLDEISRELFAFRTNGGDEYCGAVIQRALADLSWDPSPRTYKAVFIAGNEPFTQGPVDARQACRDAMAKGIVVNTIHCGSREEGISGAWHDGAALAEGKFLSINQDKAVVHIDAPQDKQIAALGIDLNKTYLGYGVHAKEGAAKQMSEDNNAAANAGAGAAQQRAVSKASFNYCNTSWDLVDACREGTVKLADIPAAQLPEAMKTMTPEQREAHVKQMTETRASLQQKIMTLNREREAFVAEALKKQAETTGEQTLDQAIVATVKGQATAVGYSFGQ</sequence>
<name>A0ABT3GA72_9BACT</name>
<evidence type="ECO:0000313" key="5">
    <source>
        <dbReference type="Proteomes" id="UP001165653"/>
    </source>
</evidence>
<keyword evidence="1" id="KW-0175">Coiled coil</keyword>
<feature type="domain" description="VWFA" evidence="3">
    <location>
        <begin position="38"/>
        <end position="215"/>
    </location>
</feature>
<dbReference type="RefSeq" id="WP_264516338.1">
    <property type="nucleotide sequence ID" value="NZ_JAPDDR010000018.1"/>
</dbReference>
<feature type="coiled-coil region" evidence="1">
    <location>
        <begin position="323"/>
        <end position="350"/>
    </location>
</feature>
<proteinExistence type="predicted"/>
<dbReference type="InterPro" id="IPR002035">
    <property type="entry name" value="VWF_A"/>
</dbReference>
<feature type="signal peptide" evidence="2">
    <location>
        <begin position="1"/>
        <end position="18"/>
    </location>
</feature>